<organism evidence="2 3">
    <name type="scientific">Rhizophlyctis rosea</name>
    <dbReference type="NCBI Taxonomy" id="64517"/>
    <lineage>
        <taxon>Eukaryota</taxon>
        <taxon>Fungi</taxon>
        <taxon>Fungi incertae sedis</taxon>
        <taxon>Chytridiomycota</taxon>
        <taxon>Chytridiomycota incertae sedis</taxon>
        <taxon>Chytridiomycetes</taxon>
        <taxon>Rhizophlyctidales</taxon>
        <taxon>Rhizophlyctidaceae</taxon>
        <taxon>Rhizophlyctis</taxon>
    </lineage>
</organism>
<evidence type="ECO:0000313" key="2">
    <source>
        <dbReference type="EMBL" id="KAJ3037495.1"/>
    </source>
</evidence>
<dbReference type="Proteomes" id="UP001212841">
    <property type="component" value="Unassembled WGS sequence"/>
</dbReference>
<feature type="region of interest" description="Disordered" evidence="1">
    <location>
        <begin position="72"/>
        <end position="177"/>
    </location>
</feature>
<gene>
    <name evidence="2" type="ORF">HK097_003499</name>
</gene>
<feature type="compositionally biased region" description="Polar residues" evidence="1">
    <location>
        <begin position="122"/>
        <end position="134"/>
    </location>
</feature>
<dbReference type="EMBL" id="JADGJD010001826">
    <property type="protein sequence ID" value="KAJ3037495.1"/>
    <property type="molecule type" value="Genomic_DNA"/>
</dbReference>
<keyword evidence="3" id="KW-1185">Reference proteome</keyword>
<proteinExistence type="predicted"/>
<feature type="region of interest" description="Disordered" evidence="1">
    <location>
        <begin position="205"/>
        <end position="233"/>
    </location>
</feature>
<accession>A0AAD5WX72</accession>
<comment type="caution">
    <text evidence="2">The sequence shown here is derived from an EMBL/GenBank/DDBJ whole genome shotgun (WGS) entry which is preliminary data.</text>
</comment>
<evidence type="ECO:0000313" key="3">
    <source>
        <dbReference type="Proteomes" id="UP001212841"/>
    </source>
</evidence>
<name>A0AAD5WX72_9FUNG</name>
<sequence length="342" mass="37205">MDLTRRFRLDKLFRQPVLDDPTALEWGIVLEDFLRAKARKTNVVIANTTSHFLASPDELLQEVGSTVTIEELPDVGTDMPNPSGTNLTPPKSPVLPQTDVNKDIPPLNDAPLIDDKPPATPSPAQRTPSTSNHIGDSVNDGDAFKGDDDDDAASLADDKDDDSEGSDFVVDEKENDTSDAAVAVASGSGGSVEAPADFVVVVDEKENDTSNAASRNKRRAADGERTLAKKQKGKAEYNLKEEQIYKSTQEAIGNLRRGMKEARDNGTLMLLQEDDDEICRVNDDLNTDLINSCETVQDVLAVVAKFETLKAHKAACEKKMKVMMDSVTGQKSTKRSTKKTSQ</sequence>
<evidence type="ECO:0000256" key="1">
    <source>
        <dbReference type="SAM" id="MobiDB-lite"/>
    </source>
</evidence>
<dbReference type="AlphaFoldDB" id="A0AAD5WX72"/>
<reference evidence="2" key="1">
    <citation type="submission" date="2020-05" db="EMBL/GenBank/DDBJ databases">
        <title>Phylogenomic resolution of chytrid fungi.</title>
        <authorList>
            <person name="Stajich J.E."/>
            <person name="Amses K."/>
            <person name="Simmons R."/>
            <person name="Seto K."/>
            <person name="Myers J."/>
            <person name="Bonds A."/>
            <person name="Quandt C.A."/>
            <person name="Barry K."/>
            <person name="Liu P."/>
            <person name="Grigoriev I."/>
            <person name="Longcore J.E."/>
            <person name="James T.Y."/>
        </authorList>
    </citation>
    <scope>NUCLEOTIDE SEQUENCE</scope>
    <source>
        <strain evidence="2">JEL0318</strain>
    </source>
</reference>
<feature type="compositionally biased region" description="Basic and acidic residues" evidence="1">
    <location>
        <begin position="219"/>
        <end position="233"/>
    </location>
</feature>
<protein>
    <submittedName>
        <fullName evidence="2">Uncharacterized protein</fullName>
    </submittedName>
</protein>
<feature type="compositionally biased region" description="Acidic residues" evidence="1">
    <location>
        <begin position="147"/>
        <end position="165"/>
    </location>
</feature>
<feature type="compositionally biased region" description="Polar residues" evidence="1">
    <location>
        <begin position="80"/>
        <end position="89"/>
    </location>
</feature>